<dbReference type="Pfam" id="PF21349">
    <property type="entry name" value="RUBY_RBDX"/>
    <property type="match status" value="1"/>
</dbReference>
<organism evidence="2">
    <name type="scientific">bioreactor metagenome</name>
    <dbReference type="NCBI Taxonomy" id="1076179"/>
    <lineage>
        <taxon>unclassified sequences</taxon>
        <taxon>metagenomes</taxon>
        <taxon>ecological metagenomes</taxon>
    </lineage>
</organism>
<gene>
    <name evidence="2" type="ORF">SDC9_76880</name>
</gene>
<protein>
    <recommendedName>
        <fullName evidence="1">Rubredoxin-like domain-containing protein</fullName>
    </recommendedName>
</protein>
<dbReference type="AlphaFoldDB" id="A0A644YNX6"/>
<feature type="domain" description="Rubredoxin-like" evidence="1">
    <location>
        <begin position="113"/>
        <end position="147"/>
    </location>
</feature>
<dbReference type="SUPFAM" id="SSF57802">
    <property type="entry name" value="Rubredoxin-like"/>
    <property type="match status" value="1"/>
</dbReference>
<dbReference type="CDD" id="cd00729">
    <property type="entry name" value="rubredoxin_SM"/>
    <property type="match status" value="1"/>
</dbReference>
<dbReference type="PROSITE" id="PS50903">
    <property type="entry name" value="RUBREDOXIN_LIKE"/>
    <property type="match status" value="1"/>
</dbReference>
<dbReference type="InterPro" id="IPR024934">
    <property type="entry name" value="Rubredoxin-like_dom"/>
</dbReference>
<evidence type="ECO:0000259" key="1">
    <source>
        <dbReference type="PROSITE" id="PS50903"/>
    </source>
</evidence>
<comment type="caution">
    <text evidence="2">The sequence shown here is derived from an EMBL/GenBank/DDBJ whole genome shotgun (WGS) entry which is preliminary data.</text>
</comment>
<name>A0A644YNX6_9ZZZZ</name>
<proteinExistence type="predicted"/>
<dbReference type="GO" id="GO:0005506">
    <property type="term" value="F:iron ion binding"/>
    <property type="evidence" value="ECO:0007669"/>
    <property type="project" value="InterPro"/>
</dbReference>
<sequence>MQELSPLEISALCTNLARGCEKQYKSKEAGLFTELAGYFKAASLPAKNPDFDQLIALIEKDLEQGFANANAVASDSKDRGALRALVWSEKVTRILKSLLTRYQKEGDAMLENTGVYVCTICGFVYIGETPPEVCPVCKVPNWKFEKVEGR</sequence>
<evidence type="ECO:0000313" key="2">
    <source>
        <dbReference type="EMBL" id="MPM30332.1"/>
    </source>
</evidence>
<dbReference type="EMBL" id="VSSQ01005758">
    <property type="protein sequence ID" value="MPM30332.1"/>
    <property type="molecule type" value="Genomic_DNA"/>
</dbReference>
<dbReference type="InterPro" id="IPR048574">
    <property type="entry name" value="RUBY_RBDX"/>
</dbReference>
<accession>A0A644YNX6</accession>
<reference evidence="2" key="1">
    <citation type="submission" date="2019-08" db="EMBL/GenBank/DDBJ databases">
        <authorList>
            <person name="Kucharzyk K."/>
            <person name="Murdoch R.W."/>
            <person name="Higgins S."/>
            <person name="Loffler F."/>
        </authorList>
    </citation>
    <scope>NUCLEOTIDE SEQUENCE</scope>
</reference>
<dbReference type="Gene3D" id="2.20.28.10">
    <property type="match status" value="1"/>
</dbReference>